<sequence>VTWTTARIREHPADSVVPKHEPVTLNCKADGDPTPSIKWLKDGRSLQADQRHPSKLLLPSGSSSSSGEIGFGFSEFDKETSAGGNGWICDAGQPPRIREHPADSVVPKHEPVHLNCKADGDPTPSIKWLKDGRSLQADQRHPSKLLLPSGSLFFLRQQLPPVFHYISLCKIFIHGPFVLAEYPIPILSFATQAIGKAVAKFTFIVENKKEKSRYKVEHLFMNRRV</sequence>
<evidence type="ECO:0000256" key="1">
    <source>
        <dbReference type="ARBA" id="ARBA00022729"/>
    </source>
</evidence>
<dbReference type="STRING" id="48709.A0A1D2N8G1"/>
<feature type="non-terminal residue" evidence="6">
    <location>
        <position position="1"/>
    </location>
</feature>
<dbReference type="Gene3D" id="2.60.40.10">
    <property type="entry name" value="Immunoglobulins"/>
    <property type="match status" value="2"/>
</dbReference>
<organism evidence="6 7">
    <name type="scientific">Orchesella cincta</name>
    <name type="common">Springtail</name>
    <name type="synonym">Podura cincta</name>
    <dbReference type="NCBI Taxonomy" id="48709"/>
    <lineage>
        <taxon>Eukaryota</taxon>
        <taxon>Metazoa</taxon>
        <taxon>Ecdysozoa</taxon>
        <taxon>Arthropoda</taxon>
        <taxon>Hexapoda</taxon>
        <taxon>Collembola</taxon>
        <taxon>Entomobryomorpha</taxon>
        <taxon>Entomobryoidea</taxon>
        <taxon>Orchesellidae</taxon>
        <taxon>Orchesellinae</taxon>
        <taxon>Orchesella</taxon>
    </lineage>
</organism>
<dbReference type="GO" id="GO:0005886">
    <property type="term" value="C:plasma membrane"/>
    <property type="evidence" value="ECO:0007669"/>
    <property type="project" value="TreeGrafter"/>
</dbReference>
<accession>A0A1D2N8G1</accession>
<feature type="compositionally biased region" description="Low complexity" evidence="4">
    <location>
        <begin position="60"/>
        <end position="70"/>
    </location>
</feature>
<dbReference type="PANTHER" id="PTHR45080:SF8">
    <property type="entry name" value="IG-LIKE DOMAIN-CONTAINING PROTEIN"/>
    <property type="match status" value="1"/>
</dbReference>
<dbReference type="GO" id="GO:0007156">
    <property type="term" value="P:homophilic cell adhesion via plasma membrane adhesion molecules"/>
    <property type="evidence" value="ECO:0007669"/>
    <property type="project" value="TreeGrafter"/>
</dbReference>
<dbReference type="InterPro" id="IPR013783">
    <property type="entry name" value="Ig-like_fold"/>
</dbReference>
<dbReference type="InterPro" id="IPR050958">
    <property type="entry name" value="Cell_Adh-Cytoskel_Orgn"/>
</dbReference>
<keyword evidence="2" id="KW-1015">Disulfide bond</keyword>
<feature type="domain" description="Ig-like" evidence="5">
    <location>
        <begin position="95"/>
        <end position="132"/>
    </location>
</feature>
<feature type="domain" description="Ig-like" evidence="5">
    <location>
        <begin position="6"/>
        <end position="91"/>
    </location>
</feature>
<dbReference type="InterPro" id="IPR007110">
    <property type="entry name" value="Ig-like_dom"/>
</dbReference>
<dbReference type="PROSITE" id="PS50835">
    <property type="entry name" value="IG_LIKE"/>
    <property type="match status" value="2"/>
</dbReference>
<evidence type="ECO:0000313" key="7">
    <source>
        <dbReference type="Proteomes" id="UP000094527"/>
    </source>
</evidence>
<dbReference type="OrthoDB" id="428111at2759"/>
<dbReference type="SUPFAM" id="SSF48726">
    <property type="entry name" value="Immunoglobulin"/>
    <property type="match status" value="2"/>
</dbReference>
<evidence type="ECO:0000256" key="3">
    <source>
        <dbReference type="ARBA" id="ARBA00023319"/>
    </source>
</evidence>
<dbReference type="Proteomes" id="UP000094527">
    <property type="component" value="Unassembled WGS sequence"/>
</dbReference>
<dbReference type="GO" id="GO:0043025">
    <property type="term" value="C:neuronal cell body"/>
    <property type="evidence" value="ECO:0007669"/>
    <property type="project" value="TreeGrafter"/>
</dbReference>
<evidence type="ECO:0000256" key="2">
    <source>
        <dbReference type="ARBA" id="ARBA00023157"/>
    </source>
</evidence>
<evidence type="ECO:0000256" key="4">
    <source>
        <dbReference type="SAM" id="MobiDB-lite"/>
    </source>
</evidence>
<dbReference type="PANTHER" id="PTHR45080">
    <property type="entry name" value="CONTACTIN 5"/>
    <property type="match status" value="1"/>
</dbReference>
<reference evidence="6 7" key="1">
    <citation type="journal article" date="2016" name="Genome Biol. Evol.">
        <title>Gene Family Evolution Reflects Adaptation to Soil Environmental Stressors in the Genome of the Collembolan Orchesella cincta.</title>
        <authorList>
            <person name="Faddeeva-Vakhrusheva A."/>
            <person name="Derks M.F."/>
            <person name="Anvar S.Y."/>
            <person name="Agamennone V."/>
            <person name="Suring W."/>
            <person name="Smit S."/>
            <person name="van Straalen N.M."/>
            <person name="Roelofs D."/>
        </authorList>
    </citation>
    <scope>NUCLEOTIDE SEQUENCE [LARGE SCALE GENOMIC DNA]</scope>
    <source>
        <tissue evidence="6">Mixed pool</tissue>
    </source>
</reference>
<keyword evidence="1" id="KW-0732">Signal</keyword>
<dbReference type="InterPro" id="IPR036179">
    <property type="entry name" value="Ig-like_dom_sf"/>
</dbReference>
<keyword evidence="7" id="KW-1185">Reference proteome</keyword>
<feature type="region of interest" description="Disordered" evidence="4">
    <location>
        <begin position="45"/>
        <end position="70"/>
    </location>
</feature>
<dbReference type="GO" id="GO:0030424">
    <property type="term" value="C:axon"/>
    <property type="evidence" value="ECO:0007669"/>
    <property type="project" value="TreeGrafter"/>
</dbReference>
<proteinExistence type="predicted"/>
<evidence type="ECO:0000313" key="6">
    <source>
        <dbReference type="EMBL" id="ODN01534.1"/>
    </source>
</evidence>
<protein>
    <submittedName>
        <fullName evidence="6">Roundabout 2</fullName>
    </submittedName>
</protein>
<dbReference type="EMBL" id="LJIJ01000148">
    <property type="protein sequence ID" value="ODN01534.1"/>
    <property type="molecule type" value="Genomic_DNA"/>
</dbReference>
<dbReference type="GO" id="GO:0050808">
    <property type="term" value="P:synapse organization"/>
    <property type="evidence" value="ECO:0007669"/>
    <property type="project" value="TreeGrafter"/>
</dbReference>
<name>A0A1D2N8G1_ORCCI</name>
<evidence type="ECO:0000259" key="5">
    <source>
        <dbReference type="PROSITE" id="PS50835"/>
    </source>
</evidence>
<keyword evidence="3" id="KW-0393">Immunoglobulin domain</keyword>
<dbReference type="Pfam" id="PF13927">
    <property type="entry name" value="Ig_3"/>
    <property type="match status" value="2"/>
</dbReference>
<dbReference type="GO" id="GO:0008046">
    <property type="term" value="F:axon guidance receptor activity"/>
    <property type="evidence" value="ECO:0007669"/>
    <property type="project" value="TreeGrafter"/>
</dbReference>
<comment type="caution">
    <text evidence="6">The sequence shown here is derived from an EMBL/GenBank/DDBJ whole genome shotgun (WGS) entry which is preliminary data.</text>
</comment>
<dbReference type="AlphaFoldDB" id="A0A1D2N8G1"/>
<gene>
    <name evidence="6" type="ORF">Ocin01_05171</name>
</gene>